<dbReference type="InterPro" id="IPR018323">
    <property type="entry name" value="OM_lipoprot_carrier_LolA_Pbac"/>
</dbReference>
<dbReference type="InterPro" id="IPR004564">
    <property type="entry name" value="OM_lipoprot_carrier_LolA-like"/>
</dbReference>
<feature type="chain" id="PRO_5043072681" description="Outer-membrane lipoprotein carrier protein" evidence="10">
    <location>
        <begin position="26"/>
        <end position="207"/>
    </location>
</feature>
<dbReference type="PANTHER" id="PTHR35869:SF1">
    <property type="entry name" value="OUTER-MEMBRANE LIPOPROTEIN CARRIER PROTEIN"/>
    <property type="match status" value="1"/>
</dbReference>
<dbReference type="NCBIfam" id="TIGR00547">
    <property type="entry name" value="lolA"/>
    <property type="match status" value="1"/>
</dbReference>
<evidence type="ECO:0000256" key="8">
    <source>
        <dbReference type="ARBA" id="ARBA00022927"/>
    </source>
</evidence>
<dbReference type="HAMAP" id="MF_00240">
    <property type="entry name" value="LolA"/>
    <property type="match status" value="1"/>
</dbReference>
<keyword evidence="5 10" id="KW-0813">Transport</keyword>
<evidence type="ECO:0000256" key="4">
    <source>
        <dbReference type="ARBA" id="ARBA00014035"/>
    </source>
</evidence>
<keyword evidence="11" id="KW-0449">Lipoprotein</keyword>
<dbReference type="PANTHER" id="PTHR35869">
    <property type="entry name" value="OUTER-MEMBRANE LIPOPROTEIN CARRIER PROTEIN"/>
    <property type="match status" value="1"/>
</dbReference>
<comment type="similarity">
    <text evidence="2 10">Belongs to the LolA family.</text>
</comment>
<reference evidence="11" key="1">
    <citation type="submission" date="2022-06" db="EMBL/GenBank/DDBJ databases">
        <title>Draft genome sequences of Leminorella grimontii str. JCM5902.</title>
        <authorList>
            <person name="Wakabayashi Y."/>
            <person name="Kojima K."/>
        </authorList>
    </citation>
    <scope>NUCLEOTIDE SEQUENCE</scope>
    <source>
        <strain evidence="11">JCM 5902</strain>
    </source>
</reference>
<accession>A0AAV5N5V3</accession>
<evidence type="ECO:0000256" key="2">
    <source>
        <dbReference type="ARBA" id="ARBA00007615"/>
    </source>
</evidence>
<dbReference type="FunFam" id="2.50.20.10:FF:000001">
    <property type="entry name" value="Outer-membrane lipoprotein carrier protein"/>
    <property type="match status" value="1"/>
</dbReference>
<name>A0AAV5N5V3_9GAMM</name>
<sequence precursor="true">MIVTMKKSLIVAGLLLTVASSAALADARSDLQGRLNKLNSFQARFTQTVKDAGGASIQQGEGDLWVKRPNLFRWHMTSPDESILVSDGKTLWFYNPFVEQVTATWLNSVTGDTPFMLITRNSKTDWDKYDVAQKGDEFELTPKAKKGNLKAFSINVTSDGAIKSFSAVEQDGQRSTYQLKGQQVGSVDASKFTFTPPKGVTLDDQRR</sequence>
<evidence type="ECO:0000256" key="1">
    <source>
        <dbReference type="ARBA" id="ARBA00004418"/>
    </source>
</evidence>
<evidence type="ECO:0000256" key="6">
    <source>
        <dbReference type="ARBA" id="ARBA00022729"/>
    </source>
</evidence>
<dbReference type="AlphaFoldDB" id="A0AAV5N5V3"/>
<evidence type="ECO:0000256" key="10">
    <source>
        <dbReference type="HAMAP-Rule" id="MF_00240"/>
    </source>
</evidence>
<organism evidence="11 12">
    <name type="scientific">Leminorella grimontii</name>
    <dbReference type="NCBI Taxonomy" id="82981"/>
    <lineage>
        <taxon>Bacteria</taxon>
        <taxon>Pseudomonadati</taxon>
        <taxon>Pseudomonadota</taxon>
        <taxon>Gammaproteobacteria</taxon>
        <taxon>Enterobacterales</taxon>
        <taxon>Budviciaceae</taxon>
        <taxon>Leminorella</taxon>
    </lineage>
</organism>
<dbReference type="Proteomes" id="UP001058124">
    <property type="component" value="Unassembled WGS sequence"/>
</dbReference>
<keyword evidence="6 10" id="KW-0732">Signal</keyword>
<protein>
    <recommendedName>
        <fullName evidence="4 10">Outer-membrane lipoprotein carrier protein</fullName>
    </recommendedName>
</protein>
<dbReference type="SUPFAM" id="SSF89392">
    <property type="entry name" value="Prokaryotic lipoproteins and lipoprotein localization factors"/>
    <property type="match status" value="1"/>
</dbReference>
<dbReference type="EMBL" id="BRLH01000004">
    <property type="protein sequence ID" value="GKX56097.1"/>
    <property type="molecule type" value="Genomic_DNA"/>
</dbReference>
<dbReference type="Gene3D" id="2.50.20.10">
    <property type="entry name" value="Lipoprotein localisation LolA/LolB/LppX"/>
    <property type="match status" value="1"/>
</dbReference>
<keyword evidence="9 10" id="KW-0143">Chaperone</keyword>
<dbReference type="GO" id="GO:0042953">
    <property type="term" value="P:lipoprotein transport"/>
    <property type="evidence" value="ECO:0007669"/>
    <property type="project" value="InterPro"/>
</dbReference>
<dbReference type="InterPro" id="IPR029046">
    <property type="entry name" value="LolA/LolB/LppX"/>
</dbReference>
<dbReference type="CDD" id="cd16325">
    <property type="entry name" value="LolA"/>
    <property type="match status" value="1"/>
</dbReference>
<proteinExistence type="inferred from homology"/>
<comment type="function">
    <text evidence="10">Participates in the translocation of lipoproteins from the inner membrane to the outer membrane. Only forms a complex with a lipoprotein if the residue after the N-terminal Cys is not an aspartate (The Asp acts as a targeting signal to indicate that the lipoprotein should stay in the inner membrane).</text>
</comment>
<keyword evidence="7 10" id="KW-0574">Periplasm</keyword>
<dbReference type="Pfam" id="PF03548">
    <property type="entry name" value="LolA"/>
    <property type="match status" value="1"/>
</dbReference>
<feature type="signal peptide" evidence="10">
    <location>
        <begin position="1"/>
        <end position="25"/>
    </location>
</feature>
<evidence type="ECO:0000256" key="7">
    <source>
        <dbReference type="ARBA" id="ARBA00022764"/>
    </source>
</evidence>
<comment type="subcellular location">
    <subcellularLocation>
        <location evidence="1 10">Periplasm</location>
    </subcellularLocation>
</comment>
<keyword evidence="12" id="KW-1185">Reference proteome</keyword>
<comment type="caution">
    <text evidence="11">The sequence shown here is derived from an EMBL/GenBank/DDBJ whole genome shotgun (WGS) entry which is preliminary data.</text>
</comment>
<evidence type="ECO:0000313" key="11">
    <source>
        <dbReference type="EMBL" id="GKX56097.1"/>
    </source>
</evidence>
<evidence type="ECO:0000256" key="5">
    <source>
        <dbReference type="ARBA" id="ARBA00022448"/>
    </source>
</evidence>
<keyword evidence="8 10" id="KW-0653">Protein transport</keyword>
<gene>
    <name evidence="10 11" type="primary">lolA</name>
    <name evidence="11" type="ORF">SOASR030_22090</name>
</gene>
<evidence type="ECO:0000256" key="3">
    <source>
        <dbReference type="ARBA" id="ARBA00011245"/>
    </source>
</evidence>
<evidence type="ECO:0000256" key="9">
    <source>
        <dbReference type="ARBA" id="ARBA00023186"/>
    </source>
</evidence>
<dbReference type="GO" id="GO:0044874">
    <property type="term" value="P:lipoprotein localization to outer membrane"/>
    <property type="evidence" value="ECO:0007669"/>
    <property type="project" value="UniProtKB-UniRule"/>
</dbReference>
<evidence type="ECO:0000313" key="12">
    <source>
        <dbReference type="Proteomes" id="UP001058124"/>
    </source>
</evidence>
<dbReference type="GO" id="GO:0030288">
    <property type="term" value="C:outer membrane-bounded periplasmic space"/>
    <property type="evidence" value="ECO:0007669"/>
    <property type="project" value="TreeGrafter"/>
</dbReference>
<comment type="subunit">
    <text evidence="3 10">Monomer.</text>
</comment>